<evidence type="ECO:0000259" key="8">
    <source>
        <dbReference type="PROSITE" id="PS50137"/>
    </source>
</evidence>
<proteinExistence type="inferred from homology"/>
<dbReference type="SUPFAM" id="SSF54768">
    <property type="entry name" value="dsRNA-binding domain-like"/>
    <property type="match status" value="1"/>
</dbReference>
<dbReference type="InterPro" id="IPR036389">
    <property type="entry name" value="RNase_III_sf"/>
</dbReference>
<evidence type="ECO:0000313" key="10">
    <source>
        <dbReference type="EMBL" id="MPL62359.1"/>
    </source>
</evidence>
<keyword evidence="5" id="KW-0255">Endonuclease</keyword>
<evidence type="ECO:0000256" key="2">
    <source>
        <dbReference type="ARBA" id="ARBA00010183"/>
    </source>
</evidence>
<organism evidence="10">
    <name type="scientific">bioreactor metagenome</name>
    <dbReference type="NCBI Taxonomy" id="1076179"/>
    <lineage>
        <taxon>unclassified sequences</taxon>
        <taxon>metagenomes</taxon>
        <taxon>ecological metagenomes</taxon>
    </lineage>
</organism>
<evidence type="ECO:0000256" key="5">
    <source>
        <dbReference type="ARBA" id="ARBA00022759"/>
    </source>
</evidence>
<dbReference type="GO" id="GO:0003725">
    <property type="term" value="F:double-stranded RNA binding"/>
    <property type="evidence" value="ECO:0007669"/>
    <property type="project" value="TreeGrafter"/>
</dbReference>
<dbReference type="GO" id="GO:0006364">
    <property type="term" value="P:rRNA processing"/>
    <property type="evidence" value="ECO:0007669"/>
    <property type="project" value="InterPro"/>
</dbReference>
<reference evidence="10" key="1">
    <citation type="submission" date="2019-08" db="EMBL/GenBank/DDBJ databases">
        <authorList>
            <person name="Kucharzyk K."/>
            <person name="Murdoch R.W."/>
            <person name="Higgins S."/>
            <person name="Loffler F."/>
        </authorList>
    </citation>
    <scope>NUCLEOTIDE SEQUENCE</scope>
</reference>
<dbReference type="SMART" id="SM00535">
    <property type="entry name" value="RIBOc"/>
    <property type="match status" value="1"/>
</dbReference>
<accession>A0A644T6F4</accession>
<dbReference type="EMBL" id="VSSQ01000017">
    <property type="protein sequence ID" value="MPL62359.1"/>
    <property type="molecule type" value="Genomic_DNA"/>
</dbReference>
<name>A0A644T6F4_9ZZZZ</name>
<dbReference type="HAMAP" id="MF_00104">
    <property type="entry name" value="RNase_III"/>
    <property type="match status" value="1"/>
</dbReference>
<dbReference type="PROSITE" id="PS50142">
    <property type="entry name" value="RNASE_3_2"/>
    <property type="match status" value="1"/>
</dbReference>
<evidence type="ECO:0000256" key="3">
    <source>
        <dbReference type="ARBA" id="ARBA00012177"/>
    </source>
</evidence>
<evidence type="ECO:0000259" key="9">
    <source>
        <dbReference type="PROSITE" id="PS50142"/>
    </source>
</evidence>
<dbReference type="CDD" id="cd10845">
    <property type="entry name" value="DSRM_RNAse_III_family"/>
    <property type="match status" value="1"/>
</dbReference>
<protein>
    <recommendedName>
        <fullName evidence="3">ribonuclease III</fullName>
        <ecNumber evidence="3">3.1.26.3</ecNumber>
    </recommendedName>
</protein>
<evidence type="ECO:0000256" key="4">
    <source>
        <dbReference type="ARBA" id="ARBA00022722"/>
    </source>
</evidence>
<comment type="catalytic activity">
    <reaction evidence="1">
        <text>Endonucleolytic cleavage to 5'-phosphomonoester.</text>
        <dbReference type="EC" id="3.1.26.3"/>
    </reaction>
</comment>
<dbReference type="EC" id="3.1.26.3" evidence="3"/>
<evidence type="ECO:0000256" key="7">
    <source>
        <dbReference type="ARBA" id="ARBA00022884"/>
    </source>
</evidence>
<dbReference type="PANTHER" id="PTHR11207">
    <property type="entry name" value="RIBONUCLEASE III"/>
    <property type="match status" value="1"/>
</dbReference>
<dbReference type="SUPFAM" id="SSF69065">
    <property type="entry name" value="RNase III domain-like"/>
    <property type="match status" value="1"/>
</dbReference>
<dbReference type="NCBIfam" id="TIGR02191">
    <property type="entry name" value="RNaseIII"/>
    <property type="match status" value="1"/>
</dbReference>
<dbReference type="Gene3D" id="1.10.1520.10">
    <property type="entry name" value="Ribonuclease III domain"/>
    <property type="match status" value="1"/>
</dbReference>
<comment type="similarity">
    <text evidence="2">Belongs to the ribonuclease III family.</text>
</comment>
<dbReference type="GO" id="GO:0004525">
    <property type="term" value="F:ribonuclease III activity"/>
    <property type="evidence" value="ECO:0007669"/>
    <property type="project" value="UniProtKB-EC"/>
</dbReference>
<dbReference type="AlphaFoldDB" id="A0A644T6F4"/>
<dbReference type="GO" id="GO:0010468">
    <property type="term" value="P:regulation of gene expression"/>
    <property type="evidence" value="ECO:0007669"/>
    <property type="project" value="TreeGrafter"/>
</dbReference>
<dbReference type="InterPro" id="IPR014720">
    <property type="entry name" value="dsRBD_dom"/>
</dbReference>
<keyword evidence="7" id="KW-0694">RNA-binding</keyword>
<sequence>MANKKVLKNNNKHEEKDRDFPKLEKDLDIIFENKNLLIQAFIHRSYINENSSFKLGHNERLEFLGDAVLELVSTNYLYNKFQDLAEGELTSYRAALVNTKSIGSVARELGFNDYLFLSKGESKDFGKARLSILADTYEAFIGAVFLDKGYDFAKSFIEKTLLTHTDEVVEAGKYKDAKSVVQEKSQDILSVTPSYKVLSESGPDHDKKFIVGIYFGEEKVAEGEGRSKQEAETRAAKEALIKKKWNK</sequence>
<dbReference type="FunFam" id="1.10.1520.10:FF:000001">
    <property type="entry name" value="Ribonuclease 3"/>
    <property type="match status" value="1"/>
</dbReference>
<comment type="caution">
    <text evidence="10">The sequence shown here is derived from an EMBL/GenBank/DDBJ whole genome shotgun (WGS) entry which is preliminary data.</text>
</comment>
<dbReference type="PANTHER" id="PTHR11207:SF0">
    <property type="entry name" value="RIBONUCLEASE 3"/>
    <property type="match status" value="1"/>
</dbReference>
<dbReference type="PROSITE" id="PS50137">
    <property type="entry name" value="DS_RBD"/>
    <property type="match status" value="1"/>
</dbReference>
<feature type="domain" description="DRBM" evidence="8">
    <location>
        <begin position="176"/>
        <end position="240"/>
    </location>
</feature>
<keyword evidence="4" id="KW-0540">Nuclease</keyword>
<dbReference type="PROSITE" id="PS00517">
    <property type="entry name" value="RNASE_3_1"/>
    <property type="match status" value="1"/>
</dbReference>
<dbReference type="InterPro" id="IPR011907">
    <property type="entry name" value="RNase_III"/>
</dbReference>
<evidence type="ECO:0000256" key="1">
    <source>
        <dbReference type="ARBA" id="ARBA00000109"/>
    </source>
</evidence>
<feature type="domain" description="RNase III" evidence="9">
    <location>
        <begin position="20"/>
        <end position="149"/>
    </location>
</feature>
<dbReference type="Pfam" id="PF00035">
    <property type="entry name" value="dsrm"/>
    <property type="match status" value="1"/>
</dbReference>
<evidence type="ECO:0000256" key="6">
    <source>
        <dbReference type="ARBA" id="ARBA00022801"/>
    </source>
</evidence>
<gene>
    <name evidence="10" type="primary">rnc_3</name>
    <name evidence="10" type="ORF">SDC9_07979</name>
</gene>
<keyword evidence="6 10" id="KW-0378">Hydrolase</keyword>
<dbReference type="SMART" id="SM00358">
    <property type="entry name" value="DSRM"/>
    <property type="match status" value="1"/>
</dbReference>
<dbReference type="InterPro" id="IPR000999">
    <property type="entry name" value="RNase_III_dom"/>
</dbReference>
<dbReference type="Gene3D" id="3.30.160.20">
    <property type="match status" value="1"/>
</dbReference>
<dbReference type="CDD" id="cd00593">
    <property type="entry name" value="RIBOc"/>
    <property type="match status" value="1"/>
</dbReference>
<dbReference type="Pfam" id="PF14622">
    <property type="entry name" value="Ribonucleas_3_3"/>
    <property type="match status" value="1"/>
</dbReference>